<evidence type="ECO:0000313" key="4">
    <source>
        <dbReference type="EMBL" id="AIC65762.1"/>
    </source>
</evidence>
<dbReference type="Pfam" id="PF11999">
    <property type="entry name" value="Ice_binding"/>
    <property type="match status" value="1"/>
</dbReference>
<reference evidence="4" key="2">
    <citation type="journal article" date="2014" name="Extremophiles">
        <title>The ice-binding proteins of a snow alga, Chloromonas brevispina: probable acquisition by horizontal gene transfer.</title>
        <authorList>
            <person name="Raymond J.A."/>
        </authorList>
    </citation>
    <scope>NUCLEOTIDE SEQUENCE</scope>
</reference>
<name>A0A060KV86_9CHLO</name>
<evidence type="ECO:0000256" key="1">
    <source>
        <dbReference type="ARBA" id="ARBA00005445"/>
    </source>
</evidence>
<dbReference type="EMBL" id="KF683600">
    <property type="protein sequence ID" value="AIC65762.1"/>
    <property type="molecule type" value="Genomic_DNA"/>
</dbReference>
<feature type="signal peptide" evidence="3">
    <location>
        <begin position="1"/>
        <end position="22"/>
    </location>
</feature>
<evidence type="ECO:0000256" key="2">
    <source>
        <dbReference type="ARBA" id="ARBA00022729"/>
    </source>
</evidence>
<comment type="similarity">
    <text evidence="1">Belongs to the ice-binding protein family.</text>
</comment>
<protein>
    <submittedName>
        <fullName evidence="4">Ice-binding protein 2</fullName>
    </submittedName>
</protein>
<evidence type="ECO:0000256" key="3">
    <source>
        <dbReference type="SAM" id="SignalP"/>
    </source>
</evidence>
<organism evidence="4">
    <name type="scientific">Chloromonas brevispina</name>
    <dbReference type="NCBI Taxonomy" id="201318"/>
    <lineage>
        <taxon>Eukaryota</taxon>
        <taxon>Viridiplantae</taxon>
        <taxon>Chlorophyta</taxon>
        <taxon>core chlorophytes</taxon>
        <taxon>Chlorophyceae</taxon>
        <taxon>CS clade</taxon>
        <taxon>Chlamydomonadales</taxon>
        <taxon>Chlamydomonadaceae</taxon>
        <taxon>Chloromonadinia</taxon>
        <taxon>Chloromonas</taxon>
    </lineage>
</organism>
<proteinExistence type="inferred from homology"/>
<reference evidence="4" key="1">
    <citation type="submission" date="2013-09" db="EMBL/GenBank/DDBJ databases">
        <authorList>
            <person name="Raymond J."/>
        </authorList>
    </citation>
    <scope>NUCLEOTIDE SEQUENCE</scope>
</reference>
<dbReference type="InterPro" id="IPR021884">
    <property type="entry name" value="Ice-bd_prot"/>
</dbReference>
<dbReference type="AlphaFoldDB" id="A0A060KV86"/>
<accession>A0A060KV86</accession>
<feature type="chain" id="PRO_5001587219" evidence="3">
    <location>
        <begin position="23"/>
        <end position="249"/>
    </location>
</feature>
<sequence>MSPSMLVLACALLALTAPMASAARHTLAQTVAARHLLSCNAGCSQIMSSATSFAVLAYSTVTSQGLTNLTGDLGLYPGSDVVGFPPATYSGTAYISQPPAVKAQSDATIGYNSLGSMAYNASDDISGVPLGGLTLTRGKYFFSGAAQLTGNLTLDAQDDSTSLFVIQTATTFQTAVGAQILLVNGAQPCNVFIAVGSSATLLADGIFSGTIVAYQSISVSENVTVQGSLIALGAAVTMVSNTVVAQGAC</sequence>
<keyword evidence="2 3" id="KW-0732">Signal</keyword>